<evidence type="ECO:0000259" key="2">
    <source>
        <dbReference type="Pfam" id="PF10551"/>
    </source>
</evidence>
<dbReference type="PANTHER" id="PTHR47718">
    <property type="entry name" value="OS01G0519700 PROTEIN"/>
    <property type="match status" value="1"/>
</dbReference>
<proteinExistence type="predicted"/>
<dbReference type="GO" id="GO:0030126">
    <property type="term" value="C:COPI vesicle coat"/>
    <property type="evidence" value="ECO:0007669"/>
    <property type="project" value="InterPro"/>
</dbReference>
<dbReference type="Pfam" id="PF06957">
    <property type="entry name" value="COPI_C"/>
    <property type="match status" value="1"/>
</dbReference>
<feature type="domain" description="MULE transposase" evidence="2">
    <location>
        <begin position="116"/>
        <end position="191"/>
    </location>
</feature>
<dbReference type="PANTHER" id="PTHR47718:SF12">
    <property type="entry name" value="PROTEIN FAR1-RELATED SEQUENCE"/>
    <property type="match status" value="1"/>
</dbReference>
<keyword evidence="4" id="KW-1185">Reference proteome</keyword>
<dbReference type="InterPro" id="IPR018289">
    <property type="entry name" value="MULE_transposase_dom"/>
</dbReference>
<evidence type="ECO:0008006" key="5">
    <source>
        <dbReference type="Google" id="ProtNLM"/>
    </source>
</evidence>
<dbReference type="Proteomes" id="UP001177003">
    <property type="component" value="Chromosome 8"/>
</dbReference>
<dbReference type="AlphaFoldDB" id="A0AA35ZU85"/>
<dbReference type="InterPro" id="IPR010714">
    <property type="entry name" value="Coatomer_asu_C"/>
</dbReference>
<name>A0AA35ZU85_LACSI</name>
<feature type="domain" description="Coatomer alpha subunit C-terminal" evidence="1">
    <location>
        <begin position="208"/>
        <end position="304"/>
    </location>
</feature>
<reference evidence="3" key="1">
    <citation type="submission" date="2023-04" db="EMBL/GenBank/DDBJ databases">
        <authorList>
            <person name="Vijverberg K."/>
            <person name="Xiong W."/>
            <person name="Schranz E."/>
        </authorList>
    </citation>
    <scope>NUCLEOTIDE SEQUENCE</scope>
</reference>
<gene>
    <name evidence="3" type="ORF">LSALG_LOCUS37731</name>
</gene>
<dbReference type="GO" id="GO:0016192">
    <property type="term" value="P:vesicle-mediated transport"/>
    <property type="evidence" value="ECO:0007669"/>
    <property type="project" value="InterPro"/>
</dbReference>
<dbReference type="GO" id="GO:0006886">
    <property type="term" value="P:intracellular protein transport"/>
    <property type="evidence" value="ECO:0007669"/>
    <property type="project" value="InterPro"/>
</dbReference>
<evidence type="ECO:0000313" key="4">
    <source>
        <dbReference type="Proteomes" id="UP001177003"/>
    </source>
</evidence>
<dbReference type="Pfam" id="PF10551">
    <property type="entry name" value="MULE"/>
    <property type="match status" value="1"/>
</dbReference>
<sequence length="305" mass="34305">MFMSRTKRKLDYSQEMFIHNFSKKNIGASRAYRLYTGLQGGSDVRGGLVSNFKNSMRNLKSYIGSRDAKFLVVKMLERKQISPTFSFEFKVVQKKLNAFFWADETTKYNYNAFGDVVSPDATFNMNKYDMVFVSFTGIDNHKKCVTFGVGLLSREDGSSYSWLLRAFLKAFKNQPTLVLIDQDPDLNKVISLLSTNPKASPYPFSLGRARVQKSSLAAEHAVAGHFDTTMQLLSRQLGIKNFTLLKSLFLGLHMGSHAFLRAFSSAPLISLAIERGWSESASPNVGAPFALVFNFSQLEEKLKTV</sequence>
<dbReference type="GO" id="GO:0005198">
    <property type="term" value="F:structural molecule activity"/>
    <property type="evidence" value="ECO:0007669"/>
    <property type="project" value="InterPro"/>
</dbReference>
<protein>
    <recommendedName>
        <fullName evidence="5">Protein FAR1-RELATED SEQUENCE</fullName>
    </recommendedName>
</protein>
<dbReference type="EMBL" id="OX465084">
    <property type="protein sequence ID" value="CAI9299003.1"/>
    <property type="molecule type" value="Genomic_DNA"/>
</dbReference>
<evidence type="ECO:0000259" key="1">
    <source>
        <dbReference type="Pfam" id="PF06957"/>
    </source>
</evidence>
<evidence type="ECO:0000313" key="3">
    <source>
        <dbReference type="EMBL" id="CAI9299003.1"/>
    </source>
</evidence>
<accession>A0AA35ZU85</accession>
<organism evidence="3 4">
    <name type="scientific">Lactuca saligna</name>
    <name type="common">Willowleaf lettuce</name>
    <dbReference type="NCBI Taxonomy" id="75948"/>
    <lineage>
        <taxon>Eukaryota</taxon>
        <taxon>Viridiplantae</taxon>
        <taxon>Streptophyta</taxon>
        <taxon>Embryophyta</taxon>
        <taxon>Tracheophyta</taxon>
        <taxon>Spermatophyta</taxon>
        <taxon>Magnoliopsida</taxon>
        <taxon>eudicotyledons</taxon>
        <taxon>Gunneridae</taxon>
        <taxon>Pentapetalae</taxon>
        <taxon>asterids</taxon>
        <taxon>campanulids</taxon>
        <taxon>Asterales</taxon>
        <taxon>Asteraceae</taxon>
        <taxon>Cichorioideae</taxon>
        <taxon>Cichorieae</taxon>
        <taxon>Lactucinae</taxon>
        <taxon>Lactuca</taxon>
    </lineage>
</organism>